<dbReference type="Proteomes" id="UP001497600">
    <property type="component" value="Chromosome A"/>
</dbReference>
<dbReference type="InterPro" id="IPR013950">
    <property type="entry name" value="Mis14/Nsl1"/>
</dbReference>
<dbReference type="PANTHER" id="PTHR31749">
    <property type="entry name" value="KINETOCHORE-ASSOCIATED PROTEIN NSL1 HOMOLOG"/>
    <property type="match status" value="1"/>
</dbReference>
<dbReference type="EMBL" id="OZ004253">
    <property type="protein sequence ID" value="CAK7893021.1"/>
    <property type="molecule type" value="Genomic_DNA"/>
</dbReference>
<keyword evidence="2" id="KW-1185">Reference proteome</keyword>
<protein>
    <submittedName>
        <fullName evidence="1">Kinetochore-associated protein Nsl1p</fullName>
    </submittedName>
</protein>
<organism evidence="1 2">
    <name type="scientific">[Candida] anglica</name>
    <dbReference type="NCBI Taxonomy" id="148631"/>
    <lineage>
        <taxon>Eukaryota</taxon>
        <taxon>Fungi</taxon>
        <taxon>Dikarya</taxon>
        <taxon>Ascomycota</taxon>
        <taxon>Saccharomycotina</taxon>
        <taxon>Pichiomycetes</taxon>
        <taxon>Debaryomycetaceae</taxon>
        <taxon>Kurtzmaniella</taxon>
    </lineage>
</organism>
<reference evidence="1 2" key="1">
    <citation type="submission" date="2024-01" db="EMBL/GenBank/DDBJ databases">
        <authorList>
            <consortium name="Genoscope - CEA"/>
            <person name="William W."/>
        </authorList>
    </citation>
    <scope>NUCLEOTIDE SEQUENCE [LARGE SCALE GENOMIC DNA]</scope>
    <source>
        <strain evidence="1 2">29B2s-10</strain>
    </source>
</reference>
<evidence type="ECO:0000313" key="2">
    <source>
        <dbReference type="Proteomes" id="UP001497600"/>
    </source>
</evidence>
<sequence>MNNTGEYEKIQLSKQDLRYIYGQIYNNTTAKLDLHLPTSNIDVLKKNVAGLLDEYLMDAFEMACNALVVDGQELSTKLSHRKGQRRQDDEESRRQVIRDLLELAPREKIEPFDFELNGELRKLLQRVEEETIEVTQYRKEIPLKAMQEYERLVARTDDEVTGILRKLEKEAKQEAQIESVDEYPIINEDRLNMIEQDYEEALLKLNELKRSIPGEAAEIERLDDTIKFLEGLNGTTTSPNP</sequence>
<evidence type="ECO:0000313" key="1">
    <source>
        <dbReference type="EMBL" id="CAK7893021.1"/>
    </source>
</evidence>
<accession>A0ABP0E5T0</accession>
<gene>
    <name evidence="1" type="primary">NSL1</name>
    <name evidence="1" type="ORF">CAAN4_A05468</name>
</gene>
<name>A0ABP0E5T0_9ASCO</name>
<dbReference type="Pfam" id="PF08641">
    <property type="entry name" value="Mis14"/>
    <property type="match status" value="1"/>
</dbReference>
<dbReference type="PANTHER" id="PTHR31749:SF3">
    <property type="entry name" value="KINETOCHORE-ASSOCIATED PROTEIN NSL1 HOMOLOG"/>
    <property type="match status" value="1"/>
</dbReference>
<proteinExistence type="predicted"/>